<dbReference type="GO" id="GO:0034599">
    <property type="term" value="P:cellular response to oxidative stress"/>
    <property type="evidence" value="ECO:0007669"/>
    <property type="project" value="TreeGrafter"/>
</dbReference>
<sequence>MGESIQALVERLIRENKVMFFGKSYCPHCRNAKEVLSGKKVQFKVFEIDQESNGPQVQDYLLQKTGQRTVPNIFINTQHLGGNSDLVAARNNGKLDAMLSGKSEL</sequence>
<dbReference type="PANTHER" id="PTHR45694:SF18">
    <property type="entry name" value="GLUTAREDOXIN-1-RELATED"/>
    <property type="match status" value="1"/>
</dbReference>
<dbReference type="CDD" id="cd03419">
    <property type="entry name" value="GRX_GRXh_1_2_like"/>
    <property type="match status" value="1"/>
</dbReference>
<dbReference type="PANTHER" id="PTHR45694">
    <property type="entry name" value="GLUTAREDOXIN 2"/>
    <property type="match status" value="1"/>
</dbReference>
<proteinExistence type="predicted"/>
<dbReference type="Pfam" id="PF00462">
    <property type="entry name" value="Glutaredoxin"/>
    <property type="match status" value="1"/>
</dbReference>
<reference evidence="2" key="1">
    <citation type="journal article" date="2020" name="Fungal Divers.">
        <title>Resolving the Mortierellaceae phylogeny through synthesis of multi-gene phylogenetics and phylogenomics.</title>
        <authorList>
            <person name="Vandepol N."/>
            <person name="Liber J."/>
            <person name="Desiro A."/>
            <person name="Na H."/>
            <person name="Kennedy M."/>
            <person name="Barry K."/>
            <person name="Grigoriev I.V."/>
            <person name="Miller A.N."/>
            <person name="O'Donnell K."/>
            <person name="Stajich J.E."/>
            <person name="Bonito G."/>
        </authorList>
    </citation>
    <scope>NUCLEOTIDE SEQUENCE</scope>
    <source>
        <strain evidence="2">CK1249</strain>
    </source>
</reference>
<evidence type="ECO:0000313" key="2">
    <source>
        <dbReference type="EMBL" id="KAF9953511.1"/>
    </source>
</evidence>
<evidence type="ECO:0000259" key="1">
    <source>
        <dbReference type="Pfam" id="PF00462"/>
    </source>
</evidence>
<protein>
    <recommendedName>
        <fullName evidence="1">Glutaredoxin domain-containing protein</fullName>
    </recommendedName>
</protein>
<evidence type="ECO:0000313" key="3">
    <source>
        <dbReference type="Proteomes" id="UP000738359"/>
    </source>
</evidence>
<dbReference type="InterPro" id="IPR011899">
    <property type="entry name" value="Glutaredoxin_euk/vir"/>
</dbReference>
<name>A0A9P6LZ61_MORAP</name>
<comment type="caution">
    <text evidence="2">The sequence shown here is derived from an EMBL/GenBank/DDBJ whole genome shotgun (WGS) entry which is preliminary data.</text>
</comment>
<organism evidence="2 3">
    <name type="scientific">Mortierella alpina</name>
    <name type="common">Oleaginous fungus</name>
    <name type="synonym">Mortierella renispora</name>
    <dbReference type="NCBI Taxonomy" id="64518"/>
    <lineage>
        <taxon>Eukaryota</taxon>
        <taxon>Fungi</taxon>
        <taxon>Fungi incertae sedis</taxon>
        <taxon>Mucoromycota</taxon>
        <taxon>Mortierellomycotina</taxon>
        <taxon>Mortierellomycetes</taxon>
        <taxon>Mortierellales</taxon>
        <taxon>Mortierellaceae</taxon>
        <taxon>Mortierella</taxon>
    </lineage>
</organism>
<dbReference type="GO" id="GO:0005737">
    <property type="term" value="C:cytoplasm"/>
    <property type="evidence" value="ECO:0007669"/>
    <property type="project" value="TreeGrafter"/>
</dbReference>
<accession>A0A9P6LZ61</accession>
<dbReference type="InterPro" id="IPR036249">
    <property type="entry name" value="Thioredoxin-like_sf"/>
</dbReference>
<dbReference type="AlphaFoldDB" id="A0A9P6LZ61"/>
<dbReference type="InterPro" id="IPR014025">
    <property type="entry name" value="Glutaredoxin_subgr"/>
</dbReference>
<dbReference type="OrthoDB" id="418495at2759"/>
<dbReference type="Gene3D" id="3.40.30.10">
    <property type="entry name" value="Glutaredoxin"/>
    <property type="match status" value="1"/>
</dbReference>
<feature type="domain" description="Glutaredoxin" evidence="1">
    <location>
        <begin position="18"/>
        <end position="79"/>
    </location>
</feature>
<dbReference type="PROSITE" id="PS51354">
    <property type="entry name" value="GLUTAREDOXIN_2"/>
    <property type="match status" value="1"/>
</dbReference>
<dbReference type="SUPFAM" id="SSF52833">
    <property type="entry name" value="Thioredoxin-like"/>
    <property type="match status" value="1"/>
</dbReference>
<dbReference type="InterPro" id="IPR002109">
    <property type="entry name" value="Glutaredoxin"/>
</dbReference>
<keyword evidence="3" id="KW-1185">Reference proteome</keyword>
<dbReference type="Proteomes" id="UP000738359">
    <property type="component" value="Unassembled WGS sequence"/>
</dbReference>
<dbReference type="GO" id="GO:0015038">
    <property type="term" value="F:glutathione disulfide oxidoreductase activity"/>
    <property type="evidence" value="ECO:0007669"/>
    <property type="project" value="TreeGrafter"/>
</dbReference>
<dbReference type="FunFam" id="3.40.30.10:FF:000276">
    <property type="entry name" value="Glutaredoxin 3"/>
    <property type="match status" value="1"/>
</dbReference>
<dbReference type="PRINTS" id="PR00160">
    <property type="entry name" value="GLUTAREDOXIN"/>
</dbReference>
<dbReference type="NCBIfam" id="TIGR02180">
    <property type="entry name" value="GRX_euk"/>
    <property type="match status" value="1"/>
</dbReference>
<dbReference type="EMBL" id="JAAAHY010001037">
    <property type="protein sequence ID" value="KAF9953511.1"/>
    <property type="molecule type" value="Genomic_DNA"/>
</dbReference>
<gene>
    <name evidence="2" type="ORF">BGZ70_000216</name>
</gene>